<dbReference type="AlphaFoldDB" id="A0AAD8ADV4"/>
<dbReference type="EMBL" id="JASPKZ010001954">
    <property type="protein sequence ID" value="KAJ9596910.1"/>
    <property type="molecule type" value="Genomic_DNA"/>
</dbReference>
<reference evidence="1" key="2">
    <citation type="submission" date="2023-05" db="EMBL/GenBank/DDBJ databases">
        <authorList>
            <person name="Fouks B."/>
        </authorList>
    </citation>
    <scope>NUCLEOTIDE SEQUENCE</scope>
    <source>
        <strain evidence="1">Stay&amp;Tobe</strain>
        <tissue evidence="1">Testes</tissue>
    </source>
</reference>
<evidence type="ECO:0000313" key="2">
    <source>
        <dbReference type="Proteomes" id="UP001233999"/>
    </source>
</evidence>
<protein>
    <submittedName>
        <fullName evidence="1">Uncharacterized protein</fullName>
    </submittedName>
</protein>
<accession>A0AAD8ADV4</accession>
<organism evidence="1 2">
    <name type="scientific">Diploptera punctata</name>
    <name type="common">Pacific beetle cockroach</name>
    <dbReference type="NCBI Taxonomy" id="6984"/>
    <lineage>
        <taxon>Eukaryota</taxon>
        <taxon>Metazoa</taxon>
        <taxon>Ecdysozoa</taxon>
        <taxon>Arthropoda</taxon>
        <taxon>Hexapoda</taxon>
        <taxon>Insecta</taxon>
        <taxon>Pterygota</taxon>
        <taxon>Neoptera</taxon>
        <taxon>Polyneoptera</taxon>
        <taxon>Dictyoptera</taxon>
        <taxon>Blattodea</taxon>
        <taxon>Blaberoidea</taxon>
        <taxon>Blaberidae</taxon>
        <taxon>Diplopterinae</taxon>
        <taxon>Diploptera</taxon>
    </lineage>
</organism>
<comment type="caution">
    <text evidence="1">The sequence shown here is derived from an EMBL/GenBank/DDBJ whole genome shotgun (WGS) entry which is preliminary data.</text>
</comment>
<evidence type="ECO:0000313" key="1">
    <source>
        <dbReference type="EMBL" id="KAJ9596910.1"/>
    </source>
</evidence>
<feature type="non-terminal residue" evidence="1">
    <location>
        <position position="498"/>
    </location>
</feature>
<proteinExistence type="predicted"/>
<keyword evidence="2" id="KW-1185">Reference proteome</keyword>
<sequence length="498" mass="56443">EATNTNMTDVVILIEKLKIVIKLQVNYIHSCCLHITETGIIWDDMKMLITNGSNINAVDLLGEKMQEVISMGQDSLQIKMYGRVIMVLGNMKSGKRSGLFKIVPVNGSTIPSSVYPQLVHYKDKGVVFCDVTEKFRRVKLVFTEAVESIMEELDKKDLPKEIFGAVIRMDQSKARKFVDQNNIESFLENLKKIKSITIITPTMEITKQVRIETYIQKPKRNENTDQYKLALTHLNTVVMKIESKGGLISMCVPYGAVVGAIVSVGVAAATSMNQRPEEPQSNFKMAEDINEGFEKSEISEKLANTIEKLKAKDTSTINLNEANDEINYISDYYMGTAVTQFANVAVATLEGTLELVNIHKEAENELGNVDQKIEEEDMKKAQNAMSEMTSLQLSLAHWRLDSGLRDAQRQLSMMTEGFDNIQSSFNAHMNDLRAAIDIEANIFQKLQDVLEQSKMIEYMHEITNPDYFKKEKQQELDKLLRNFEVKMTHLGNSHFHCD</sequence>
<gene>
    <name evidence="1" type="ORF">L9F63_012035</name>
</gene>
<reference evidence="1" key="1">
    <citation type="journal article" date="2023" name="IScience">
        <title>Live-bearing cockroach genome reveals convergent evolutionary mechanisms linked to viviparity in insects and beyond.</title>
        <authorList>
            <person name="Fouks B."/>
            <person name="Harrison M.C."/>
            <person name="Mikhailova A.A."/>
            <person name="Marchal E."/>
            <person name="English S."/>
            <person name="Carruthers M."/>
            <person name="Jennings E.C."/>
            <person name="Chiamaka E.L."/>
            <person name="Frigard R.A."/>
            <person name="Pippel M."/>
            <person name="Attardo G.M."/>
            <person name="Benoit J.B."/>
            <person name="Bornberg-Bauer E."/>
            <person name="Tobe S.S."/>
        </authorList>
    </citation>
    <scope>NUCLEOTIDE SEQUENCE</scope>
    <source>
        <strain evidence="1">Stay&amp;Tobe</strain>
    </source>
</reference>
<dbReference type="Proteomes" id="UP001233999">
    <property type="component" value="Unassembled WGS sequence"/>
</dbReference>
<feature type="non-terminal residue" evidence="1">
    <location>
        <position position="1"/>
    </location>
</feature>
<name>A0AAD8ADV4_DIPPU</name>